<sequence length="82" mass="8971">MSDQNNNDNGAIKDPAEWTTGEEPMTGEQESYVHTLACKAGVEVPNEMTKAEASMKIEELREKTGVEEQAAKSKRSGKKTAK</sequence>
<feature type="region of interest" description="Disordered" evidence="1">
    <location>
        <begin position="1"/>
        <end position="29"/>
    </location>
</feature>
<dbReference type="InterPro" id="IPR021425">
    <property type="entry name" value="DUF3072"/>
</dbReference>
<organism evidence="2">
    <name type="scientific">Singulisphaera sp. Ch08</name>
    <dbReference type="NCBI Taxonomy" id="3120278"/>
    <lineage>
        <taxon>Bacteria</taxon>
        <taxon>Pseudomonadati</taxon>
        <taxon>Planctomycetota</taxon>
        <taxon>Planctomycetia</taxon>
        <taxon>Isosphaerales</taxon>
        <taxon>Isosphaeraceae</taxon>
        <taxon>Singulisphaera</taxon>
    </lineage>
</organism>
<protein>
    <submittedName>
        <fullName evidence="2">DUF3072 domain-containing protein</fullName>
    </submittedName>
</protein>
<feature type="compositionally biased region" description="Basic and acidic residues" evidence="1">
    <location>
        <begin position="56"/>
        <end position="71"/>
    </location>
</feature>
<reference evidence="2" key="1">
    <citation type="submission" date="2024-05" db="EMBL/GenBank/DDBJ databases">
        <title>Planctomycetes of the genus Singulisphaera possess chitinolytic capabilities.</title>
        <authorList>
            <person name="Ivanova A."/>
        </authorList>
    </citation>
    <scope>NUCLEOTIDE SEQUENCE</scope>
    <source>
        <strain evidence="2">Ch08T</strain>
    </source>
</reference>
<dbReference type="RefSeq" id="WP_406699712.1">
    <property type="nucleotide sequence ID" value="NZ_CP155447.1"/>
</dbReference>
<dbReference type="AlphaFoldDB" id="A0AAU7CPE4"/>
<evidence type="ECO:0000313" key="2">
    <source>
        <dbReference type="EMBL" id="XBH06864.1"/>
    </source>
</evidence>
<proteinExistence type="predicted"/>
<feature type="compositionally biased region" description="Basic residues" evidence="1">
    <location>
        <begin position="72"/>
        <end position="82"/>
    </location>
</feature>
<accession>A0AAU7CPE4</accession>
<gene>
    <name evidence="2" type="ORF">V5E97_12715</name>
</gene>
<name>A0AAU7CPE4_9BACT</name>
<dbReference type="EMBL" id="CP155447">
    <property type="protein sequence ID" value="XBH06864.1"/>
    <property type="molecule type" value="Genomic_DNA"/>
</dbReference>
<feature type="region of interest" description="Disordered" evidence="1">
    <location>
        <begin position="56"/>
        <end position="82"/>
    </location>
</feature>
<dbReference type="Pfam" id="PF11272">
    <property type="entry name" value="DUF3072"/>
    <property type="match status" value="1"/>
</dbReference>
<evidence type="ECO:0000256" key="1">
    <source>
        <dbReference type="SAM" id="MobiDB-lite"/>
    </source>
</evidence>